<dbReference type="Pfam" id="PF06326">
    <property type="entry name" value="Vesiculo_matrix"/>
    <property type="match status" value="1"/>
</dbReference>
<name>A0A0D3R1H9_9RHAB</name>
<evidence type="ECO:0000256" key="6">
    <source>
        <dbReference type="ARBA" id="ARBA00023136"/>
    </source>
</evidence>
<evidence type="ECO:0000256" key="7">
    <source>
        <dbReference type="ARBA" id="ARBA00023311"/>
    </source>
</evidence>
<evidence type="ECO:0000256" key="5">
    <source>
        <dbReference type="ARBA" id="ARBA00022870"/>
    </source>
</evidence>
<organism evidence="8 9">
    <name type="scientific">Mossuril virus</name>
    <dbReference type="NCBI Taxonomy" id="200404"/>
    <lineage>
        <taxon>Viruses</taxon>
        <taxon>Riboviria</taxon>
        <taxon>Orthornavirae</taxon>
        <taxon>Negarnaviricota</taxon>
        <taxon>Haploviricotina</taxon>
        <taxon>Monjiviricetes</taxon>
        <taxon>Mononegavirales</taxon>
        <taxon>Rhabdoviridae</taxon>
        <taxon>Alpharhabdovirinae</taxon>
        <taxon>Hapavirus</taxon>
        <taxon>Hapavirus mossuril</taxon>
    </lineage>
</organism>
<protein>
    <recommendedName>
        <fullName evidence="3">Matrix protein</fullName>
    </recommendedName>
</protein>
<dbReference type="OrthoDB" id="13545at10239"/>
<evidence type="ECO:0000313" key="9">
    <source>
        <dbReference type="Proteomes" id="UP000130696"/>
    </source>
</evidence>
<dbReference type="KEGG" id="vg:37616298"/>
<keyword evidence="4" id="KW-0946">Virion</keyword>
<dbReference type="GeneID" id="37616298"/>
<sequence length="221" mass="25379">MLQLFKKRKPKADIEKSDSSLWLYNPNSYEDSLPGYSEQNNLFAPSAPTLEEKNTPTHYERTYDLDCDLEIRTKLNLTTIAGVVGVLEELLDKYQGSVSYRPILMANVLVMALHMGKKTSENSLNTYHSDMCYPVTYHLSSRYPKLREKVEYNLSIRFKRGRNDVFMNIKCKMTPTNKRGVPFLDIYNCKMSNGANPPSFSSLASIFKINTYPDGEKIVFN</sequence>
<dbReference type="EMBL" id="KM204993">
    <property type="protein sequence ID" value="AJR28357.1"/>
    <property type="molecule type" value="Viral_cRNA"/>
</dbReference>
<comment type="subcellular location">
    <subcellularLocation>
        <location evidence="2">Host endomembrane system</location>
        <topology evidence="2">Peripheral membrane protein</topology>
    </subcellularLocation>
    <subcellularLocation>
        <location evidence="1">Virion</location>
    </subcellularLocation>
</comment>
<evidence type="ECO:0000256" key="3">
    <source>
        <dbReference type="ARBA" id="ARBA00017678"/>
    </source>
</evidence>
<keyword evidence="5" id="KW-1043">Host membrane</keyword>
<keyword evidence="6" id="KW-0472">Membrane</keyword>
<evidence type="ECO:0000256" key="2">
    <source>
        <dbReference type="ARBA" id="ARBA00004531"/>
    </source>
</evidence>
<evidence type="ECO:0000313" key="8">
    <source>
        <dbReference type="EMBL" id="AJR28357.1"/>
    </source>
</evidence>
<dbReference type="GO" id="GO:0019031">
    <property type="term" value="C:viral envelope"/>
    <property type="evidence" value="ECO:0007669"/>
    <property type="project" value="InterPro"/>
</dbReference>
<dbReference type="InterPro" id="IPR009397">
    <property type="entry name" value="Vesiculo_matrix"/>
</dbReference>
<dbReference type="GO" id="GO:0039660">
    <property type="term" value="F:structural constituent of virion"/>
    <property type="evidence" value="ECO:0007669"/>
    <property type="project" value="UniProtKB-KW"/>
</dbReference>
<reference evidence="8 9" key="1">
    <citation type="journal article" date="2015" name="PLoS Pathog.">
        <title>Evolution of genome size and complexity in the rhabdoviridae.</title>
        <authorList>
            <person name="Walker P.J."/>
            <person name="Firth C."/>
            <person name="Widen S.G."/>
            <person name="Blasdell K.R."/>
            <person name="Guzman H."/>
            <person name="Wood T.G."/>
            <person name="Paradkar P.N."/>
            <person name="Holmes E.C."/>
            <person name="Tesh R.B."/>
            <person name="Vasilakis N."/>
        </authorList>
    </citation>
    <scope>NUCLEOTIDE SEQUENCE [LARGE SCALE GENOMIC DNA]</scope>
    <source>
        <strain evidence="8">SAAr1995</strain>
    </source>
</reference>
<dbReference type="GO" id="GO:0033645">
    <property type="term" value="C:host cell endomembrane system"/>
    <property type="evidence" value="ECO:0007669"/>
    <property type="project" value="UniProtKB-SubCell"/>
</dbReference>
<proteinExistence type="predicted"/>
<dbReference type="Proteomes" id="UP000130696">
    <property type="component" value="Segment"/>
</dbReference>
<evidence type="ECO:0000256" key="4">
    <source>
        <dbReference type="ARBA" id="ARBA00022844"/>
    </source>
</evidence>
<dbReference type="RefSeq" id="YP_009505467.1">
    <property type="nucleotide sequence ID" value="NC_038275.1"/>
</dbReference>
<keyword evidence="7" id="KW-0468">Viral matrix protein</keyword>
<keyword evidence="9" id="KW-1185">Reference proteome</keyword>
<evidence type="ECO:0000256" key="1">
    <source>
        <dbReference type="ARBA" id="ARBA00004328"/>
    </source>
</evidence>
<accession>A0A0D3R1H9</accession>